<feature type="compositionally biased region" description="Polar residues" evidence="15">
    <location>
        <begin position="105"/>
        <end position="114"/>
    </location>
</feature>
<comment type="similarity">
    <text evidence="4">Belongs to the DASH complex DAM1 family.</text>
</comment>
<keyword evidence="7" id="KW-0963">Cytoplasm</keyword>
<dbReference type="PANTHER" id="PTHR28113:SF1">
    <property type="entry name" value="DASH COMPLEX SUBUNIT DAM1"/>
    <property type="match status" value="1"/>
</dbReference>
<evidence type="ECO:0000313" key="17">
    <source>
        <dbReference type="Proteomes" id="UP001219567"/>
    </source>
</evidence>
<evidence type="ECO:0000256" key="2">
    <source>
        <dbReference type="ARBA" id="ARBA00004186"/>
    </source>
</evidence>
<organism evidence="16 17">
    <name type="scientific">Malassezia yamatoensis</name>
    <dbReference type="NCBI Taxonomy" id="253288"/>
    <lineage>
        <taxon>Eukaryota</taxon>
        <taxon>Fungi</taxon>
        <taxon>Dikarya</taxon>
        <taxon>Basidiomycota</taxon>
        <taxon>Ustilaginomycotina</taxon>
        <taxon>Malasseziomycetes</taxon>
        <taxon>Malasseziales</taxon>
        <taxon>Malasseziaceae</taxon>
        <taxon>Malassezia</taxon>
    </lineage>
</organism>
<accession>A0AAJ5YX26</accession>
<feature type="compositionally biased region" description="Polar residues" evidence="15">
    <location>
        <begin position="190"/>
        <end position="200"/>
    </location>
</feature>
<evidence type="ECO:0000256" key="8">
    <source>
        <dbReference type="ARBA" id="ARBA00022701"/>
    </source>
</evidence>
<feature type="region of interest" description="Disordered" evidence="15">
    <location>
        <begin position="1"/>
        <end position="30"/>
    </location>
</feature>
<dbReference type="PANTHER" id="PTHR28113">
    <property type="entry name" value="DASH COMPLEX SUBUNIT DAM1"/>
    <property type="match status" value="1"/>
</dbReference>
<evidence type="ECO:0000256" key="9">
    <source>
        <dbReference type="ARBA" id="ARBA00022829"/>
    </source>
</evidence>
<proteinExistence type="inferred from homology"/>
<dbReference type="InterPro" id="IPR013962">
    <property type="entry name" value="DASH_Dam1"/>
</dbReference>
<keyword evidence="11" id="KW-0206">Cytoskeleton</keyword>
<evidence type="ECO:0000256" key="11">
    <source>
        <dbReference type="ARBA" id="ARBA00023212"/>
    </source>
</evidence>
<comment type="subcellular location">
    <subcellularLocation>
        <location evidence="3">Chromosome</location>
        <location evidence="3">Centromere</location>
        <location evidence="3">Kinetochore</location>
    </subcellularLocation>
    <subcellularLocation>
        <location evidence="2">Cytoplasm</location>
        <location evidence="2">Cytoskeleton</location>
        <location evidence="2">Spindle</location>
    </subcellularLocation>
    <subcellularLocation>
        <location evidence="1">Nucleus</location>
    </subcellularLocation>
</comment>
<dbReference type="GO" id="GO:1990758">
    <property type="term" value="P:mitotic sister chromatid biorientation"/>
    <property type="evidence" value="ECO:0007669"/>
    <property type="project" value="TreeGrafter"/>
</dbReference>
<evidence type="ECO:0000256" key="13">
    <source>
        <dbReference type="ARBA" id="ARBA00023328"/>
    </source>
</evidence>
<evidence type="ECO:0000256" key="7">
    <source>
        <dbReference type="ARBA" id="ARBA00022490"/>
    </source>
</evidence>
<keyword evidence="9" id="KW-0159">Chromosome partition</keyword>
<dbReference type="GO" id="GO:0042729">
    <property type="term" value="C:DASH complex"/>
    <property type="evidence" value="ECO:0007669"/>
    <property type="project" value="InterPro"/>
</dbReference>
<keyword evidence="8" id="KW-0493">Microtubule</keyword>
<evidence type="ECO:0000256" key="14">
    <source>
        <dbReference type="ARBA" id="ARBA00030453"/>
    </source>
</evidence>
<dbReference type="AlphaFoldDB" id="A0AAJ5YX26"/>
<name>A0AAJ5YX26_9BASI</name>
<dbReference type="Pfam" id="PF08653">
    <property type="entry name" value="DASH_Dam1"/>
    <property type="match status" value="1"/>
</dbReference>
<evidence type="ECO:0000256" key="5">
    <source>
        <dbReference type="ARBA" id="ARBA00020497"/>
    </source>
</evidence>
<dbReference type="GO" id="GO:1990537">
    <property type="term" value="C:mitotic spindle polar microtubule"/>
    <property type="evidence" value="ECO:0007669"/>
    <property type="project" value="TreeGrafter"/>
</dbReference>
<evidence type="ECO:0000256" key="12">
    <source>
        <dbReference type="ARBA" id="ARBA00023242"/>
    </source>
</evidence>
<dbReference type="Proteomes" id="UP001219567">
    <property type="component" value="Chromosome 4"/>
</dbReference>
<dbReference type="GO" id="GO:0044732">
    <property type="term" value="C:mitotic spindle pole body"/>
    <property type="evidence" value="ECO:0007669"/>
    <property type="project" value="TreeGrafter"/>
</dbReference>
<protein>
    <recommendedName>
        <fullName evidence="5">DASH complex subunit DAM1</fullName>
    </recommendedName>
    <alternativeName>
        <fullName evidence="14">Outer kinetochore protein DAM1</fullName>
    </alternativeName>
</protein>
<evidence type="ECO:0000256" key="3">
    <source>
        <dbReference type="ARBA" id="ARBA00004629"/>
    </source>
</evidence>
<dbReference type="EMBL" id="CP119946">
    <property type="protein sequence ID" value="WFD00312.1"/>
    <property type="molecule type" value="Genomic_DNA"/>
</dbReference>
<feature type="region of interest" description="Disordered" evidence="15">
    <location>
        <begin position="92"/>
        <end position="223"/>
    </location>
</feature>
<keyword evidence="6" id="KW-0158">Chromosome</keyword>
<keyword evidence="13" id="KW-0137">Centromere</keyword>
<gene>
    <name evidence="16" type="primary">DAM1</name>
    <name evidence="16" type="ORF">MYAM1_003060</name>
</gene>
<feature type="compositionally biased region" description="Polar residues" evidence="15">
    <location>
        <begin position="168"/>
        <end position="179"/>
    </location>
</feature>
<evidence type="ECO:0000256" key="15">
    <source>
        <dbReference type="SAM" id="MobiDB-lite"/>
    </source>
</evidence>
<keyword evidence="17" id="KW-1185">Reference proteome</keyword>
<reference evidence="16 17" key="1">
    <citation type="submission" date="2023-03" db="EMBL/GenBank/DDBJ databases">
        <title>Mating type loci evolution in Malassezia.</title>
        <authorList>
            <person name="Coelho M.A."/>
        </authorList>
    </citation>
    <scope>NUCLEOTIDE SEQUENCE [LARGE SCALE GENOMIC DNA]</scope>
    <source>
        <strain evidence="16 17">CBS 9725</strain>
    </source>
</reference>
<evidence type="ECO:0000256" key="4">
    <source>
        <dbReference type="ARBA" id="ARBA00010073"/>
    </source>
</evidence>
<evidence type="ECO:0000313" key="16">
    <source>
        <dbReference type="EMBL" id="WFD00312.1"/>
    </source>
</evidence>
<sequence length="325" mass="36307">MSASRPTSTPIRRISSGSLATSSRLQNQASTPLSFLQREALPMLDEETSTLQQNLAQIHEIHTALHTFDESFATFLYGIKMNAFCVEWPEAPSEQDLARPRPSTKMPTIASNPMTRIDASADDSYRTDSDSSLPGPGSIRDLRATPKAQTTSHGQRRVVNRREIPKRQQPQPKPATNQWKRQEAMRNQAPKHTQSQTELSGSDCKQAGKSRTQLTRRAEPQPVPKKIPLAIKRRREAFAEQIIDTMPLEYRNGDANQRRLLQHILLALISSQEQGVRVAELAKPPELPAGKVNKALIALHATNHVVRTSQNVRDASNMFRDCCIG</sequence>
<evidence type="ECO:0000256" key="10">
    <source>
        <dbReference type="ARBA" id="ARBA00022838"/>
    </source>
</evidence>
<evidence type="ECO:0000256" key="1">
    <source>
        <dbReference type="ARBA" id="ARBA00004123"/>
    </source>
</evidence>
<keyword evidence="10" id="KW-0995">Kinetochore</keyword>
<keyword evidence="12" id="KW-0539">Nucleus</keyword>
<evidence type="ECO:0000256" key="6">
    <source>
        <dbReference type="ARBA" id="ARBA00022454"/>
    </source>
</evidence>